<evidence type="ECO:0000313" key="3">
    <source>
        <dbReference type="Proteomes" id="UP000037505"/>
    </source>
</evidence>
<organism evidence="2 3">
    <name type="scientific">Aspergillus nomiae NRRL (strain ATCC 15546 / NRRL 13137 / CBS 260.88 / M93)</name>
    <dbReference type="NCBI Taxonomy" id="1509407"/>
    <lineage>
        <taxon>Eukaryota</taxon>
        <taxon>Fungi</taxon>
        <taxon>Dikarya</taxon>
        <taxon>Ascomycota</taxon>
        <taxon>Pezizomycotina</taxon>
        <taxon>Eurotiomycetes</taxon>
        <taxon>Eurotiomycetidae</taxon>
        <taxon>Eurotiales</taxon>
        <taxon>Aspergillaceae</taxon>
        <taxon>Aspergillus</taxon>
        <taxon>Aspergillus subgen. Circumdati</taxon>
    </lineage>
</organism>
<dbReference type="Proteomes" id="UP000037505">
    <property type="component" value="Unassembled WGS sequence"/>
</dbReference>
<accession>A0A0L1J596</accession>
<dbReference type="EMBL" id="JNOM01000098">
    <property type="protein sequence ID" value="KNG86914.1"/>
    <property type="molecule type" value="Genomic_DNA"/>
</dbReference>
<feature type="domain" description="Xylose isomerase-like TIM barrel" evidence="1">
    <location>
        <begin position="26"/>
        <end position="306"/>
    </location>
</feature>
<keyword evidence="2" id="KW-0560">Oxidoreductase</keyword>
<keyword evidence="2" id="KW-0223">Dioxygenase</keyword>
<dbReference type="Pfam" id="PF01261">
    <property type="entry name" value="AP_endonuc_2"/>
    <property type="match status" value="1"/>
</dbReference>
<proteinExistence type="predicted"/>
<comment type="caution">
    <text evidence="2">The sequence shown here is derived from an EMBL/GenBank/DDBJ whole genome shotgun (WGS) entry which is preliminary data.</text>
</comment>
<dbReference type="OrthoDB" id="5360893at2759"/>
<dbReference type="InterPro" id="IPR050312">
    <property type="entry name" value="IolE/XylAMocC-like"/>
</dbReference>
<protein>
    <submittedName>
        <fullName evidence="2">Putative 4-hydroxyphenylpyruvate dioxygenase</fullName>
    </submittedName>
</protein>
<dbReference type="SUPFAM" id="SSF51658">
    <property type="entry name" value="Xylose isomerase-like"/>
    <property type="match status" value="1"/>
</dbReference>
<dbReference type="AlphaFoldDB" id="A0A0L1J596"/>
<reference evidence="2 3" key="1">
    <citation type="submission" date="2014-06" db="EMBL/GenBank/DDBJ databases">
        <title>The Genome of the Aflatoxigenic Filamentous Fungus Aspergillus nomius.</title>
        <authorList>
            <person name="Moore M.G."/>
            <person name="Shannon B.M."/>
            <person name="Brian M.M."/>
        </authorList>
    </citation>
    <scope>NUCLEOTIDE SEQUENCE [LARGE SCALE GENOMIC DNA]</scope>
    <source>
        <strain evidence="2 3">NRRL 13137</strain>
    </source>
</reference>
<sequence>MLSNKLAISSLSLGQHPSHLLDHKIEVAASHGFAGIEIVFSDIEVYARAKRLSLSEAAAEIQGICKAHRIEILSLAPFENFEGHNSPLEARLQTARKWINIARILNATYLQVPAQYSSDCTGVEAVVVSELQQLADLARAQQPVVSIAYEPMSWSTHSSTWQTALHIVQCVDRPNFGLCLDSFHELTKLWASPCDASGKLPNADHDLRASLRDFQDHCPLDKIFYVQLSDGERFNPPFSTSHPWYLEGEAPQFTWSRHARPFPLETELGGYLPVPEVVKSWIAGNGFHGWVSLEIFDWRMRSPEFRPESAAYRGRQSWRRLQEALTHLGSNM</sequence>
<dbReference type="PANTHER" id="PTHR12110">
    <property type="entry name" value="HYDROXYPYRUVATE ISOMERASE"/>
    <property type="match status" value="1"/>
</dbReference>
<dbReference type="Gene3D" id="3.20.20.150">
    <property type="entry name" value="Divalent-metal-dependent TIM barrel enzymes"/>
    <property type="match status" value="1"/>
</dbReference>
<dbReference type="InterPro" id="IPR013022">
    <property type="entry name" value="Xyl_isomerase-like_TIM-brl"/>
</dbReference>
<dbReference type="GeneID" id="26807175"/>
<dbReference type="InterPro" id="IPR036237">
    <property type="entry name" value="Xyl_isomerase-like_sf"/>
</dbReference>
<dbReference type="PANTHER" id="PTHR12110:SF38">
    <property type="entry name" value="DIOXYGENASE, PUTATIVE (AFU_ORTHOLOGUE AFUA_6G00240)-RELATED"/>
    <property type="match status" value="1"/>
</dbReference>
<keyword evidence="3" id="KW-1185">Reference proteome</keyword>
<dbReference type="RefSeq" id="XP_015407837.1">
    <property type="nucleotide sequence ID" value="XM_015550628.1"/>
</dbReference>
<gene>
    <name evidence="2" type="ORF">ANOM_005371</name>
</gene>
<dbReference type="STRING" id="1509407.A0A0L1J596"/>
<name>A0A0L1J596_ASPN3</name>
<keyword evidence="2" id="KW-0670">Pyruvate</keyword>
<evidence type="ECO:0000259" key="1">
    <source>
        <dbReference type="Pfam" id="PF01261"/>
    </source>
</evidence>
<evidence type="ECO:0000313" key="2">
    <source>
        <dbReference type="EMBL" id="KNG86914.1"/>
    </source>
</evidence>
<dbReference type="GO" id="GO:0051213">
    <property type="term" value="F:dioxygenase activity"/>
    <property type="evidence" value="ECO:0007669"/>
    <property type="project" value="UniProtKB-KW"/>
</dbReference>